<evidence type="ECO:0000313" key="8">
    <source>
        <dbReference type="EMBL" id="OGI85838.1"/>
    </source>
</evidence>
<sequence>MEKQSSKLFYYFLFSLGMVLVGSSVVIGKELTTQLPIFFTVEVRLLVSMIVFYLIVKIKKEIFPQLDKKDYVVLFVQSSTGILLYNVLLFYGLRYTSGIEAGIILSLSPIFAAIVAFILLKEILSYKRWAGVILAVFGVALINLNSFRGQGEIEYSIYKILGNLMIVGVALSEAIFAVTSKYNRAKLSAYQICLVITVISFVLFLPLSICESMKVDYALINFKLILQLLYFIIFVGIIPYI</sequence>
<dbReference type="InterPro" id="IPR050638">
    <property type="entry name" value="AA-Vitamin_Transporters"/>
</dbReference>
<feature type="transmembrane region" description="Helical" evidence="6">
    <location>
        <begin position="9"/>
        <end position="28"/>
    </location>
</feature>
<reference evidence="8 9" key="1">
    <citation type="journal article" date="2016" name="Nat. Commun.">
        <title>Thousands of microbial genomes shed light on interconnected biogeochemical processes in an aquifer system.</title>
        <authorList>
            <person name="Anantharaman K."/>
            <person name="Brown C.T."/>
            <person name="Hug L.A."/>
            <person name="Sharon I."/>
            <person name="Castelle C.J."/>
            <person name="Probst A.J."/>
            <person name="Thomas B.C."/>
            <person name="Singh A."/>
            <person name="Wilkins M.J."/>
            <person name="Karaoz U."/>
            <person name="Brodie E.L."/>
            <person name="Williams K.H."/>
            <person name="Hubbard S.S."/>
            <person name="Banfield J.F."/>
        </authorList>
    </citation>
    <scope>NUCLEOTIDE SEQUENCE [LARGE SCALE GENOMIC DNA]</scope>
</reference>
<accession>A0A1F6WVE5</accession>
<feature type="transmembrane region" description="Helical" evidence="6">
    <location>
        <begin position="160"/>
        <end position="180"/>
    </location>
</feature>
<dbReference type="Pfam" id="PF00892">
    <property type="entry name" value="EamA"/>
    <property type="match status" value="1"/>
</dbReference>
<feature type="transmembrane region" description="Helical" evidence="6">
    <location>
        <begin position="187"/>
        <end position="207"/>
    </location>
</feature>
<keyword evidence="3 6" id="KW-0812">Transmembrane</keyword>
<proteinExistence type="predicted"/>
<dbReference type="InterPro" id="IPR000620">
    <property type="entry name" value="EamA_dom"/>
</dbReference>
<dbReference type="PANTHER" id="PTHR32322:SF18">
    <property type="entry name" value="S-ADENOSYLMETHIONINE_S-ADENOSYLHOMOCYSTEINE TRANSPORTER"/>
    <property type="match status" value="1"/>
</dbReference>
<dbReference type="GO" id="GO:0005886">
    <property type="term" value="C:plasma membrane"/>
    <property type="evidence" value="ECO:0007669"/>
    <property type="project" value="UniProtKB-SubCell"/>
</dbReference>
<evidence type="ECO:0000256" key="4">
    <source>
        <dbReference type="ARBA" id="ARBA00022989"/>
    </source>
</evidence>
<dbReference type="PANTHER" id="PTHR32322">
    <property type="entry name" value="INNER MEMBRANE TRANSPORTER"/>
    <property type="match status" value="1"/>
</dbReference>
<protein>
    <recommendedName>
        <fullName evidence="7">EamA domain-containing protein</fullName>
    </recommendedName>
</protein>
<keyword evidence="2" id="KW-1003">Cell membrane</keyword>
<organism evidence="8 9">
    <name type="scientific">Candidatus Nomurabacteria bacterium RIFCSPLOWO2_01_FULL_41_12</name>
    <dbReference type="NCBI Taxonomy" id="1801774"/>
    <lineage>
        <taxon>Bacteria</taxon>
        <taxon>Candidatus Nomuraibacteriota</taxon>
    </lineage>
</organism>
<evidence type="ECO:0000259" key="7">
    <source>
        <dbReference type="Pfam" id="PF00892"/>
    </source>
</evidence>
<gene>
    <name evidence="8" type="ORF">A3A05_02010</name>
</gene>
<feature type="transmembrane region" description="Helical" evidence="6">
    <location>
        <begin position="129"/>
        <end position="148"/>
    </location>
</feature>
<dbReference type="SUPFAM" id="SSF103481">
    <property type="entry name" value="Multidrug resistance efflux transporter EmrE"/>
    <property type="match status" value="1"/>
</dbReference>
<keyword evidence="5 6" id="KW-0472">Membrane</keyword>
<feature type="domain" description="EamA" evidence="7">
    <location>
        <begin position="9"/>
        <end position="143"/>
    </location>
</feature>
<evidence type="ECO:0000313" key="9">
    <source>
        <dbReference type="Proteomes" id="UP000176187"/>
    </source>
</evidence>
<evidence type="ECO:0000256" key="2">
    <source>
        <dbReference type="ARBA" id="ARBA00022475"/>
    </source>
</evidence>
<name>A0A1F6WVE5_9BACT</name>
<dbReference type="EMBL" id="MFUY01000021">
    <property type="protein sequence ID" value="OGI85838.1"/>
    <property type="molecule type" value="Genomic_DNA"/>
</dbReference>
<comment type="subcellular location">
    <subcellularLocation>
        <location evidence="1">Cell membrane</location>
        <topology evidence="1">Multi-pass membrane protein</topology>
    </subcellularLocation>
</comment>
<dbReference type="InterPro" id="IPR037185">
    <property type="entry name" value="EmrE-like"/>
</dbReference>
<feature type="transmembrane region" description="Helical" evidence="6">
    <location>
        <begin position="219"/>
        <end position="240"/>
    </location>
</feature>
<keyword evidence="4 6" id="KW-1133">Transmembrane helix</keyword>
<dbReference type="STRING" id="1801774.A3A05_02010"/>
<feature type="transmembrane region" description="Helical" evidence="6">
    <location>
        <begin position="34"/>
        <end position="56"/>
    </location>
</feature>
<feature type="non-terminal residue" evidence="8">
    <location>
        <position position="241"/>
    </location>
</feature>
<comment type="caution">
    <text evidence="8">The sequence shown here is derived from an EMBL/GenBank/DDBJ whole genome shotgun (WGS) entry which is preliminary data.</text>
</comment>
<evidence type="ECO:0000256" key="6">
    <source>
        <dbReference type="SAM" id="Phobius"/>
    </source>
</evidence>
<dbReference type="Proteomes" id="UP000176187">
    <property type="component" value="Unassembled WGS sequence"/>
</dbReference>
<feature type="transmembrane region" description="Helical" evidence="6">
    <location>
        <begin position="99"/>
        <end position="120"/>
    </location>
</feature>
<evidence type="ECO:0000256" key="3">
    <source>
        <dbReference type="ARBA" id="ARBA00022692"/>
    </source>
</evidence>
<dbReference type="AlphaFoldDB" id="A0A1F6WVE5"/>
<feature type="transmembrane region" description="Helical" evidence="6">
    <location>
        <begin position="71"/>
        <end position="93"/>
    </location>
</feature>
<evidence type="ECO:0000256" key="1">
    <source>
        <dbReference type="ARBA" id="ARBA00004651"/>
    </source>
</evidence>
<evidence type="ECO:0000256" key="5">
    <source>
        <dbReference type="ARBA" id="ARBA00023136"/>
    </source>
</evidence>